<protein>
    <submittedName>
        <fullName evidence="5">DUF676 domain-containing protein</fullName>
    </submittedName>
</protein>
<name>A0A7E4VNY6_PANRE</name>
<evidence type="ECO:0000256" key="2">
    <source>
        <dbReference type="SAM" id="MobiDB-lite"/>
    </source>
</evidence>
<dbReference type="InterPro" id="IPR007751">
    <property type="entry name" value="DUF676_lipase-like"/>
</dbReference>
<keyword evidence="4" id="KW-1185">Reference proteome</keyword>
<proteinExistence type="inferred from homology"/>
<dbReference type="WBParaSite" id="Pan_g23254.t1">
    <property type="protein sequence ID" value="Pan_g23254.t1"/>
    <property type="gene ID" value="Pan_g23254"/>
</dbReference>
<reference evidence="4" key="1">
    <citation type="journal article" date="2013" name="Genetics">
        <title>The draft genome and transcriptome of Panagrellus redivivus are shaped by the harsh demands of a free-living lifestyle.</title>
        <authorList>
            <person name="Srinivasan J."/>
            <person name="Dillman A.R."/>
            <person name="Macchietto M.G."/>
            <person name="Heikkinen L."/>
            <person name="Lakso M."/>
            <person name="Fracchia K.M."/>
            <person name="Antoshechkin I."/>
            <person name="Mortazavi A."/>
            <person name="Wong G."/>
            <person name="Sternberg P.W."/>
        </authorList>
    </citation>
    <scope>NUCLEOTIDE SEQUENCE [LARGE SCALE GENOMIC DNA]</scope>
    <source>
        <strain evidence="4">MT8872</strain>
    </source>
</reference>
<dbReference type="InterPro" id="IPR029058">
    <property type="entry name" value="AB_hydrolase_fold"/>
</dbReference>
<dbReference type="InterPro" id="IPR044294">
    <property type="entry name" value="Lipase-like"/>
</dbReference>
<feature type="compositionally biased region" description="Basic and acidic residues" evidence="2">
    <location>
        <begin position="490"/>
        <end position="501"/>
    </location>
</feature>
<evidence type="ECO:0000313" key="5">
    <source>
        <dbReference type="WBParaSite" id="Pan_g23254.t1"/>
    </source>
</evidence>
<dbReference type="Gene3D" id="3.40.50.1820">
    <property type="entry name" value="alpha/beta hydrolase"/>
    <property type="match status" value="1"/>
</dbReference>
<dbReference type="PANTHER" id="PTHR12482">
    <property type="entry name" value="LIPASE ROG1-RELATED-RELATED"/>
    <property type="match status" value="1"/>
</dbReference>
<feature type="region of interest" description="Disordered" evidence="2">
    <location>
        <begin position="457"/>
        <end position="537"/>
    </location>
</feature>
<dbReference type="Proteomes" id="UP000492821">
    <property type="component" value="Unassembled WGS sequence"/>
</dbReference>
<reference evidence="5" key="2">
    <citation type="submission" date="2020-10" db="UniProtKB">
        <authorList>
            <consortium name="WormBaseParasite"/>
        </authorList>
    </citation>
    <scope>IDENTIFICATION</scope>
</reference>
<accession>A0A7E4VNY6</accession>
<dbReference type="Pfam" id="PF05057">
    <property type="entry name" value="DUF676"/>
    <property type="match status" value="1"/>
</dbReference>
<feature type="compositionally biased region" description="Basic and acidic residues" evidence="2">
    <location>
        <begin position="524"/>
        <end position="537"/>
    </location>
</feature>
<feature type="compositionally biased region" description="Polar residues" evidence="2">
    <location>
        <begin position="465"/>
        <end position="474"/>
    </location>
</feature>
<dbReference type="AlphaFoldDB" id="A0A7E4VNY6"/>
<feature type="domain" description="DUF676" evidence="3">
    <location>
        <begin position="606"/>
        <end position="789"/>
    </location>
</feature>
<evidence type="ECO:0000313" key="4">
    <source>
        <dbReference type="Proteomes" id="UP000492821"/>
    </source>
</evidence>
<dbReference type="InterPro" id="IPR022122">
    <property type="entry name" value="DUF3657"/>
</dbReference>
<evidence type="ECO:0000256" key="1">
    <source>
        <dbReference type="ARBA" id="ARBA00007949"/>
    </source>
</evidence>
<evidence type="ECO:0000259" key="3">
    <source>
        <dbReference type="Pfam" id="PF05057"/>
    </source>
</evidence>
<dbReference type="SUPFAM" id="SSF53474">
    <property type="entry name" value="alpha/beta-Hydrolases"/>
    <property type="match status" value="1"/>
</dbReference>
<dbReference type="Pfam" id="PF12394">
    <property type="entry name" value="DUF3657"/>
    <property type="match status" value="1"/>
</dbReference>
<organism evidence="4 5">
    <name type="scientific">Panagrellus redivivus</name>
    <name type="common">Microworm</name>
    <dbReference type="NCBI Taxonomy" id="6233"/>
    <lineage>
        <taxon>Eukaryota</taxon>
        <taxon>Metazoa</taxon>
        <taxon>Ecdysozoa</taxon>
        <taxon>Nematoda</taxon>
        <taxon>Chromadorea</taxon>
        <taxon>Rhabditida</taxon>
        <taxon>Tylenchina</taxon>
        <taxon>Panagrolaimomorpha</taxon>
        <taxon>Panagrolaimoidea</taxon>
        <taxon>Panagrolaimidae</taxon>
        <taxon>Panagrellus</taxon>
    </lineage>
</organism>
<feature type="region of interest" description="Disordered" evidence="2">
    <location>
        <begin position="371"/>
        <end position="393"/>
    </location>
</feature>
<dbReference type="PANTHER" id="PTHR12482:SF5">
    <property type="entry name" value="DUF676 DOMAIN-CONTAINING PROTEIN"/>
    <property type="match status" value="1"/>
</dbReference>
<sequence>MRLEIFPTFQVHLSLDEFHSVDLIHGYYQIRFRSKATFPYQFLVHCEQSTVGGGDNRPCVVNAAGISKTVKVGFGEQSTELNDVFKCTLNIHKRIDRLESVLVELQVELWYLDPEALPRLEDYRFVSKRTLDILIKPDRSTHCHRPIFFEYFSFSAVSVTVHASMIAAVVSRKKAGPDPPISDKLRHYHRQVCFRMLSSCLSLENFIQRHSALLVSPLNMEPLNVGREEALLKNELERTAEPWLKLQSHVDGLNNKLTLLFTQLLQLFTNCRDLHEVMLEEFDQQRLKRLSEAFLFTEGTVQSLLTPTPNMNLKYFDLIKKNGFLGKLKTLPVHVDHVDADPCNVTMIVEQRFLPTSSTNSPDGSATFPPTSIPTFVTPEPPEKNSPKLNRASQKCSRRASSNFAFCLPTTCAIDGDDPAYEVMNGDFLSVNNDRLHKRRMTDPGSLLCVEIDSDSAPAAPRLSPKTSVISTGLSPGGLSIKAKSTSNISHEESEFERAVKGDPLSPSTSSESFAGPGGDAEPLNEHRTVTKERSNSFSTHADRLVEQLDKDYIAFVHQKELCKQKLYSYGFRGCFYSDLAHLAEHHPYFSAATKRMIEHRRFVDAHLIVFVHGLEGTSEDLSAYRNFLRVALPDAHLVFLMSEVNQTETWTDVTGMAENLLDELLRHILKMPRAPTKISFLAHSLGGLIVRTLCGLPGMQRFAPTLHTLLTLNSPHCGLMYNQRAANWGIALLQWWKQSVSLEQLTMRDHANYRDTFLYKLSQNGAFGMFKHVLLVGCYHDLYVPGHSALVDQCKAAMADPSSTGTVYGELVNNINESVVASPRHTTLVKYTVAHNVPRSQQVTGRAVHIAAVDDDSFIEKLLTVSAVKYFR</sequence>
<comment type="similarity">
    <text evidence="1">Belongs to the FAM135 family.</text>
</comment>